<dbReference type="NCBIfam" id="TIGR00976">
    <property type="entry name" value="CocE_NonD"/>
    <property type="match status" value="1"/>
</dbReference>
<dbReference type="GO" id="GO:0016787">
    <property type="term" value="F:hydrolase activity"/>
    <property type="evidence" value="ECO:0007669"/>
    <property type="project" value="UniProtKB-KW"/>
</dbReference>
<dbReference type="InterPro" id="IPR003776">
    <property type="entry name" value="YcaO-like_dom"/>
</dbReference>
<dbReference type="PANTHER" id="PTHR37809:SF1">
    <property type="entry name" value="RIBOSOMAL PROTEIN S12 METHYLTHIOTRANSFERASE ACCESSORY FACTOR YCAO"/>
    <property type="match status" value="1"/>
</dbReference>
<dbReference type="EMBL" id="JAVLVT010000004">
    <property type="protein sequence ID" value="MDS1270657.1"/>
    <property type="molecule type" value="Genomic_DNA"/>
</dbReference>
<keyword evidence="3" id="KW-0378">Hydrolase</keyword>
<proteinExistence type="predicted"/>
<dbReference type="RefSeq" id="WP_310912209.1">
    <property type="nucleotide sequence ID" value="NZ_JAVLVT010000004.1"/>
</dbReference>
<dbReference type="Gene3D" id="3.30.40.250">
    <property type="match status" value="1"/>
</dbReference>
<feature type="domain" description="YcaO" evidence="2">
    <location>
        <begin position="599"/>
        <end position="1032"/>
    </location>
</feature>
<comment type="caution">
    <text evidence="3">The sequence shown here is derived from an EMBL/GenBank/DDBJ whole genome shotgun (WGS) entry which is preliminary data.</text>
</comment>
<organism evidence="3 4">
    <name type="scientific">Lipingzhangella rawalii</name>
    <dbReference type="NCBI Taxonomy" id="2055835"/>
    <lineage>
        <taxon>Bacteria</taxon>
        <taxon>Bacillati</taxon>
        <taxon>Actinomycetota</taxon>
        <taxon>Actinomycetes</taxon>
        <taxon>Streptosporangiales</taxon>
        <taxon>Nocardiopsidaceae</taxon>
        <taxon>Lipingzhangella</taxon>
    </lineage>
</organism>
<dbReference type="Gene3D" id="1.10.3020.10">
    <property type="entry name" value="alpha-amino acid ester hydrolase ( Helical cap domain)"/>
    <property type="match status" value="1"/>
</dbReference>
<gene>
    <name evidence="3" type="ORF">RIF23_10135</name>
</gene>
<dbReference type="InterPro" id="IPR005674">
    <property type="entry name" value="CocE/Ser_esterase"/>
</dbReference>
<feature type="region of interest" description="Disordered" evidence="1">
    <location>
        <begin position="257"/>
        <end position="297"/>
    </location>
</feature>
<name>A0ABU2H5S5_9ACTN</name>
<dbReference type="PANTHER" id="PTHR37809">
    <property type="entry name" value="RIBOSOMAL PROTEIN S12 METHYLTHIOTRANSFERASE ACCESSORY FACTOR YCAO"/>
    <property type="match status" value="1"/>
</dbReference>
<reference evidence="4" key="1">
    <citation type="submission" date="2023-07" db="EMBL/GenBank/DDBJ databases">
        <title>Novel species in the genus Lipingzhangella isolated from Sambhar Salt Lake.</title>
        <authorList>
            <person name="Jiya N."/>
            <person name="Kajale S."/>
            <person name="Sharma A."/>
        </authorList>
    </citation>
    <scope>NUCLEOTIDE SEQUENCE [LARGE SCALE GENOMIC DNA]</scope>
    <source>
        <strain evidence="4">LS1_29</strain>
    </source>
</reference>
<dbReference type="InterPro" id="IPR029058">
    <property type="entry name" value="AB_hydrolase_fold"/>
</dbReference>
<dbReference type="PROSITE" id="PS51664">
    <property type="entry name" value="YCAO"/>
    <property type="match status" value="1"/>
</dbReference>
<sequence>MTETLAAVPDSVRSLADLADSHRIATTVTMRDGVALYTQVVMPARCPAAAVVIRTPYGCSSAAAETAVLVAAGFAVVVQDLRGRGDSGGWFRLGADERNDGVDTLDWVQAQSWCDGTVFLAGTGYAAFAAWCAAEHSAVAGIASRQPWPALGPPRLDEQLWWYTDILGPAGAHGRCALGTYERTLAEQPQLYTWHHARDLPEHWPYPLPSWPPRPSSQHAAARLLARRVRHSRLPSLHLGSWLCRTAGTTLRLAALARHGREESPSPAQGHTADASRTETASPPPEWPRGTGAAPGEAITTDTVMGAWADPVTHRLQEDCALDVPAMPDPNLVLCSWLEARRAGRPWRESRRCLVLGVNRWVDTDPVLLRQARSIAHLAPFPGAPTRVCHDPTDPYPALPHSADLSTLDHRVDVLRLEVPDAPPWIGAATLTVGLGTDCSVEVVATLVQRHADGRRTVLADATTPLTAGTHRAEFRLSPVAVAVPAGQRLEVEVTVGRYPHYWGGDQPTVLTLEPACASPRLDVPPLPAPPESAATAVDRGDAETARHDLMVDARTGVLRSVDRITPEEWWPSGLHVYTASVAAIGDHLPWPADLVATGTAFDDPRQARISAIGEAIERYSGNFVPDTLRRASYRELLAAGQRAVNPHDLALYSARQYATPGFPFVAVEAGTRVLWTAGRELHPQVATRPDPSSDRDGTGGPGAGEATASVWVPAALVYPDFATPPRQHEPLTNYPMLAGIAAGSGRNHAQAAALEEIIERDATVIWWANALPARPVDITGTSAEAVLCPDTARGPGWYRARGATGECAYRVIALPTVFDVAVLGVLVDDPRHDITMIGFAARPDPAQAVGKALAEAVTLRRYQLGLLDPDGDIWRLAGGGQINGAVFHPLREDRRYADSYRDDYRDVVDLACHGQLWLDPRMRRHLGPATASNELVHLTELPHHHGDPRQTYLRQLRRQGIRAYGVDLTTADVAAAGFRVERVVAPGAYSNPPAAFPLCGGDRLYHDPVTLGLRTRPSREEELCTVPLPHV</sequence>
<feature type="region of interest" description="Disordered" evidence="1">
    <location>
        <begin position="683"/>
        <end position="706"/>
    </location>
</feature>
<dbReference type="Gene3D" id="3.40.50.1820">
    <property type="entry name" value="alpha/beta hydrolase"/>
    <property type="match status" value="1"/>
</dbReference>
<evidence type="ECO:0000313" key="3">
    <source>
        <dbReference type="EMBL" id="MDS1270657.1"/>
    </source>
</evidence>
<dbReference type="InterPro" id="IPR000383">
    <property type="entry name" value="Xaa-Pro-like_dom"/>
</dbReference>
<dbReference type="Gene3D" id="3.30.160.660">
    <property type="match status" value="1"/>
</dbReference>
<dbReference type="Proteomes" id="UP001250214">
    <property type="component" value="Unassembled WGS sequence"/>
</dbReference>
<dbReference type="InterPro" id="IPR008979">
    <property type="entry name" value="Galactose-bd-like_sf"/>
</dbReference>
<dbReference type="Pfam" id="PF02624">
    <property type="entry name" value="YcaO"/>
    <property type="match status" value="1"/>
</dbReference>
<keyword evidence="4" id="KW-1185">Reference proteome</keyword>
<evidence type="ECO:0000256" key="1">
    <source>
        <dbReference type="SAM" id="MobiDB-lite"/>
    </source>
</evidence>
<dbReference type="Gene3D" id="3.30.1330.230">
    <property type="match status" value="1"/>
</dbReference>
<dbReference type="SUPFAM" id="SSF53474">
    <property type="entry name" value="alpha/beta-Hydrolases"/>
    <property type="match status" value="1"/>
</dbReference>
<evidence type="ECO:0000313" key="4">
    <source>
        <dbReference type="Proteomes" id="UP001250214"/>
    </source>
</evidence>
<dbReference type="SUPFAM" id="SSF49785">
    <property type="entry name" value="Galactose-binding domain-like"/>
    <property type="match status" value="1"/>
</dbReference>
<dbReference type="Pfam" id="PF02129">
    <property type="entry name" value="Peptidase_S15"/>
    <property type="match status" value="1"/>
</dbReference>
<evidence type="ECO:0000259" key="2">
    <source>
        <dbReference type="PROSITE" id="PS51664"/>
    </source>
</evidence>
<accession>A0ABU2H5S5</accession>
<protein>
    <submittedName>
        <fullName evidence="3">CocE/NonD family hydrolase</fullName>
    </submittedName>
</protein>